<proteinExistence type="predicted"/>
<reference evidence="1" key="2">
    <citation type="journal article" date="2015" name="Fish Shellfish Immunol.">
        <title>Early steps in the European eel (Anguilla anguilla)-Vibrio vulnificus interaction in the gills: Role of the RtxA13 toxin.</title>
        <authorList>
            <person name="Callol A."/>
            <person name="Pajuelo D."/>
            <person name="Ebbesson L."/>
            <person name="Teles M."/>
            <person name="MacKenzie S."/>
            <person name="Amaro C."/>
        </authorList>
    </citation>
    <scope>NUCLEOTIDE SEQUENCE</scope>
</reference>
<accession>A0A0E9UYJ4</accession>
<name>A0A0E9UYJ4_ANGAN</name>
<sequence length="50" mass="5728">MVWTWPHSSHTHGPPQSHQTALYSGAWLRLSVLQVADYAILSCQRGLWPR</sequence>
<evidence type="ECO:0000313" key="1">
    <source>
        <dbReference type="EMBL" id="JAH70806.1"/>
    </source>
</evidence>
<dbReference type="EMBL" id="GBXM01050676">
    <property type="protein sequence ID" value="JAH57901.1"/>
    <property type="molecule type" value="Transcribed_RNA"/>
</dbReference>
<reference evidence="1" key="1">
    <citation type="submission" date="2014-11" db="EMBL/GenBank/DDBJ databases">
        <authorList>
            <person name="Amaro Gonzalez C."/>
        </authorList>
    </citation>
    <scope>NUCLEOTIDE SEQUENCE</scope>
</reference>
<dbReference type="AlphaFoldDB" id="A0A0E9UYJ4"/>
<organism evidence="1">
    <name type="scientific">Anguilla anguilla</name>
    <name type="common">European freshwater eel</name>
    <name type="synonym">Muraena anguilla</name>
    <dbReference type="NCBI Taxonomy" id="7936"/>
    <lineage>
        <taxon>Eukaryota</taxon>
        <taxon>Metazoa</taxon>
        <taxon>Chordata</taxon>
        <taxon>Craniata</taxon>
        <taxon>Vertebrata</taxon>
        <taxon>Euteleostomi</taxon>
        <taxon>Actinopterygii</taxon>
        <taxon>Neopterygii</taxon>
        <taxon>Teleostei</taxon>
        <taxon>Anguilliformes</taxon>
        <taxon>Anguillidae</taxon>
        <taxon>Anguilla</taxon>
    </lineage>
</organism>
<dbReference type="EMBL" id="GBXM01037771">
    <property type="protein sequence ID" value="JAH70806.1"/>
    <property type="molecule type" value="Transcribed_RNA"/>
</dbReference>
<protein>
    <submittedName>
        <fullName evidence="1">Uncharacterized protein</fullName>
    </submittedName>
</protein>